<dbReference type="InterPro" id="IPR001789">
    <property type="entry name" value="Sig_transdc_resp-reg_receiver"/>
</dbReference>
<organism evidence="8 9">
    <name type="scientific">Frondihabitans australicus</name>
    <dbReference type="NCBI Taxonomy" id="386892"/>
    <lineage>
        <taxon>Bacteria</taxon>
        <taxon>Bacillati</taxon>
        <taxon>Actinomycetota</taxon>
        <taxon>Actinomycetes</taxon>
        <taxon>Micrococcales</taxon>
        <taxon>Microbacteriaceae</taxon>
        <taxon>Frondihabitans</taxon>
    </lineage>
</organism>
<evidence type="ECO:0000259" key="6">
    <source>
        <dbReference type="PROSITE" id="PS50043"/>
    </source>
</evidence>
<evidence type="ECO:0000256" key="5">
    <source>
        <dbReference type="PROSITE-ProRule" id="PRU00169"/>
    </source>
</evidence>
<dbReference type="InterPro" id="IPR058245">
    <property type="entry name" value="NreC/VraR/RcsB-like_REC"/>
</dbReference>
<keyword evidence="3" id="KW-0238">DNA-binding</keyword>
<evidence type="ECO:0000313" key="9">
    <source>
        <dbReference type="Proteomes" id="UP000280008"/>
    </source>
</evidence>
<gene>
    <name evidence="8" type="ORF">C8E83_0398</name>
</gene>
<reference evidence="8 9" key="1">
    <citation type="submission" date="2018-10" db="EMBL/GenBank/DDBJ databases">
        <title>Sequencing the genomes of 1000 actinobacteria strains.</title>
        <authorList>
            <person name="Klenk H.-P."/>
        </authorList>
    </citation>
    <scope>NUCLEOTIDE SEQUENCE [LARGE SCALE GENOMIC DNA]</scope>
    <source>
        <strain evidence="8 9">DSM 17894</strain>
    </source>
</reference>
<keyword evidence="9" id="KW-1185">Reference proteome</keyword>
<evidence type="ECO:0000256" key="1">
    <source>
        <dbReference type="ARBA" id="ARBA00022553"/>
    </source>
</evidence>
<dbReference type="SMART" id="SM00421">
    <property type="entry name" value="HTH_LUXR"/>
    <property type="match status" value="1"/>
</dbReference>
<dbReference type="InterPro" id="IPR011006">
    <property type="entry name" value="CheY-like_superfamily"/>
</dbReference>
<dbReference type="PROSITE" id="PS00622">
    <property type="entry name" value="HTH_LUXR_1"/>
    <property type="match status" value="1"/>
</dbReference>
<dbReference type="CDD" id="cd17535">
    <property type="entry name" value="REC_NarL-like"/>
    <property type="match status" value="1"/>
</dbReference>
<dbReference type="PANTHER" id="PTHR43214">
    <property type="entry name" value="TWO-COMPONENT RESPONSE REGULATOR"/>
    <property type="match status" value="1"/>
</dbReference>
<dbReference type="PRINTS" id="PR00038">
    <property type="entry name" value="HTHLUXR"/>
</dbReference>
<dbReference type="Pfam" id="PF00072">
    <property type="entry name" value="Response_reg"/>
    <property type="match status" value="1"/>
</dbReference>
<evidence type="ECO:0000259" key="7">
    <source>
        <dbReference type="PROSITE" id="PS50110"/>
    </source>
</evidence>
<feature type="domain" description="HTH luxR-type" evidence="6">
    <location>
        <begin position="159"/>
        <end position="224"/>
    </location>
</feature>
<proteinExistence type="predicted"/>
<dbReference type="CDD" id="cd06170">
    <property type="entry name" value="LuxR_C_like"/>
    <property type="match status" value="1"/>
</dbReference>
<dbReference type="GO" id="GO:0000160">
    <property type="term" value="P:phosphorelay signal transduction system"/>
    <property type="evidence" value="ECO:0007669"/>
    <property type="project" value="InterPro"/>
</dbReference>
<dbReference type="Proteomes" id="UP000280008">
    <property type="component" value="Unassembled WGS sequence"/>
</dbReference>
<dbReference type="RefSeq" id="WP_121368185.1">
    <property type="nucleotide sequence ID" value="NZ_RBKS01000001.1"/>
</dbReference>
<dbReference type="Gene3D" id="3.40.50.2300">
    <property type="match status" value="1"/>
</dbReference>
<dbReference type="Pfam" id="PF00196">
    <property type="entry name" value="GerE"/>
    <property type="match status" value="1"/>
</dbReference>
<dbReference type="AlphaFoldDB" id="A0A495IE77"/>
<dbReference type="InterPro" id="IPR000792">
    <property type="entry name" value="Tscrpt_reg_LuxR_C"/>
</dbReference>
<keyword evidence="2" id="KW-0805">Transcription regulation</keyword>
<dbReference type="PROSITE" id="PS50043">
    <property type="entry name" value="HTH_LUXR_2"/>
    <property type="match status" value="1"/>
</dbReference>
<dbReference type="SUPFAM" id="SSF52172">
    <property type="entry name" value="CheY-like"/>
    <property type="match status" value="1"/>
</dbReference>
<keyword evidence="4" id="KW-0804">Transcription</keyword>
<accession>A0A495IE77</accession>
<evidence type="ECO:0000256" key="2">
    <source>
        <dbReference type="ARBA" id="ARBA00023015"/>
    </source>
</evidence>
<dbReference type="PROSITE" id="PS50110">
    <property type="entry name" value="RESPONSE_REGULATORY"/>
    <property type="match status" value="1"/>
</dbReference>
<dbReference type="InterPro" id="IPR039420">
    <property type="entry name" value="WalR-like"/>
</dbReference>
<evidence type="ECO:0000256" key="4">
    <source>
        <dbReference type="ARBA" id="ARBA00023163"/>
    </source>
</evidence>
<dbReference type="GO" id="GO:0003677">
    <property type="term" value="F:DNA binding"/>
    <property type="evidence" value="ECO:0007669"/>
    <property type="project" value="UniProtKB-KW"/>
</dbReference>
<dbReference type="GO" id="GO:0006355">
    <property type="term" value="P:regulation of DNA-templated transcription"/>
    <property type="evidence" value="ECO:0007669"/>
    <property type="project" value="InterPro"/>
</dbReference>
<dbReference type="EMBL" id="RBKS01000001">
    <property type="protein sequence ID" value="RKR73306.1"/>
    <property type="molecule type" value="Genomic_DNA"/>
</dbReference>
<dbReference type="SMART" id="SM00448">
    <property type="entry name" value="REC"/>
    <property type="match status" value="1"/>
</dbReference>
<protein>
    <submittedName>
        <fullName evidence="8">LuxR family two component transcriptional regulator</fullName>
    </submittedName>
</protein>
<sequence>MIRVLLVDDQEMIRLGLRTILEAHESFEVVGDVADGFEALAFVQKAGRDGAQDRGVDLVLMDVRMPGIDGVETTRRLRETHAATELKIVVLTTFEQDSTVLAALRAGANGFLGKGVGPAALAEGLLEVVAGGGTLSPAASAAVIGHVTEQPAVVVDQELAERFSALTARERDVVIAIATGRDNDTIAAELFVSPFTVKTHASRAMAKVGARDRAQLVALAYRAGLA</sequence>
<keyword evidence="1 5" id="KW-0597">Phosphoprotein</keyword>
<dbReference type="OrthoDB" id="9808843at2"/>
<evidence type="ECO:0000313" key="8">
    <source>
        <dbReference type="EMBL" id="RKR73306.1"/>
    </source>
</evidence>
<feature type="modified residue" description="4-aspartylphosphate" evidence="5">
    <location>
        <position position="62"/>
    </location>
</feature>
<dbReference type="PANTHER" id="PTHR43214:SF24">
    <property type="entry name" value="TRANSCRIPTIONAL REGULATORY PROTEIN NARL-RELATED"/>
    <property type="match status" value="1"/>
</dbReference>
<feature type="domain" description="Response regulatory" evidence="7">
    <location>
        <begin position="3"/>
        <end position="129"/>
    </location>
</feature>
<comment type="caution">
    <text evidence="8">The sequence shown here is derived from an EMBL/GenBank/DDBJ whole genome shotgun (WGS) entry which is preliminary data.</text>
</comment>
<evidence type="ECO:0000256" key="3">
    <source>
        <dbReference type="ARBA" id="ARBA00023125"/>
    </source>
</evidence>
<name>A0A495IE77_9MICO</name>